<proteinExistence type="predicted"/>
<dbReference type="EMBL" id="JASBWS010000008">
    <property type="protein sequence ID" value="KAJ9114545.1"/>
    <property type="molecule type" value="Genomic_DNA"/>
</dbReference>
<comment type="caution">
    <text evidence="1">The sequence shown here is derived from an EMBL/GenBank/DDBJ whole genome shotgun (WGS) entry which is preliminary data.</text>
</comment>
<sequence>MQKKAILIAVGGATCSGKTTLAKKLQRALPNNFIIHQDDFAPSWDKVPYHPDFPDIQDWDRADTAIDWPYFRRELEFAKKEAKHLPELRSHDHLNAQVDVPIDDAIVEEWRAKFQELEDRGKAKGVELVFVLIDGFLLYYDPDCARNYDVLFFLRVSYATLKHRREERAQYVTQNPSLAKAGDVWQDPPHYFDNIVYPAYVAAHKQLFTNGDVEKGELASDWYRRVMGQDAVTAEENDKVAEVFTPVEGAEGMQDMVTRGLERIYEVASKSISP</sequence>
<protein>
    <submittedName>
        <fullName evidence="1">Uncharacterized protein</fullName>
    </submittedName>
</protein>
<evidence type="ECO:0000313" key="1">
    <source>
        <dbReference type="EMBL" id="KAJ9114545.1"/>
    </source>
</evidence>
<reference evidence="1" key="1">
    <citation type="submission" date="2023-04" db="EMBL/GenBank/DDBJ databases">
        <title>Draft Genome sequencing of Naganishia species isolated from polar environments using Oxford Nanopore Technology.</title>
        <authorList>
            <person name="Leo P."/>
            <person name="Venkateswaran K."/>
        </authorList>
    </citation>
    <scope>NUCLEOTIDE SEQUENCE</scope>
    <source>
        <strain evidence="1">MNA-CCFEE 5262</strain>
    </source>
</reference>
<dbReference type="Proteomes" id="UP001230649">
    <property type="component" value="Unassembled WGS sequence"/>
</dbReference>
<name>A0ACC2WTB0_9TREE</name>
<evidence type="ECO:0000313" key="2">
    <source>
        <dbReference type="Proteomes" id="UP001230649"/>
    </source>
</evidence>
<accession>A0ACC2WTB0</accession>
<keyword evidence="2" id="KW-1185">Reference proteome</keyword>
<organism evidence="1 2">
    <name type="scientific">Naganishia adeliensis</name>
    <dbReference type="NCBI Taxonomy" id="92952"/>
    <lineage>
        <taxon>Eukaryota</taxon>
        <taxon>Fungi</taxon>
        <taxon>Dikarya</taxon>
        <taxon>Basidiomycota</taxon>
        <taxon>Agaricomycotina</taxon>
        <taxon>Tremellomycetes</taxon>
        <taxon>Filobasidiales</taxon>
        <taxon>Filobasidiaceae</taxon>
        <taxon>Naganishia</taxon>
    </lineage>
</organism>
<gene>
    <name evidence="1" type="ORF">QFC20_001419</name>
</gene>